<organism evidence="2 3">
    <name type="scientific">Klebsiella pneumoniae</name>
    <dbReference type="NCBI Taxonomy" id="573"/>
    <lineage>
        <taxon>Bacteria</taxon>
        <taxon>Pseudomonadati</taxon>
        <taxon>Pseudomonadota</taxon>
        <taxon>Gammaproteobacteria</taxon>
        <taxon>Enterobacterales</taxon>
        <taxon>Enterobacteriaceae</taxon>
        <taxon>Klebsiella/Raoultella group</taxon>
        <taxon>Klebsiella</taxon>
        <taxon>Klebsiella pneumoniae complex</taxon>
    </lineage>
</organism>
<reference evidence="2 3" key="1">
    <citation type="submission" date="2018-06" db="EMBL/GenBank/DDBJ databases">
        <authorList>
            <consortium name="Pathogen Informatics"/>
            <person name="Doyle S."/>
        </authorList>
    </citation>
    <scope>NUCLEOTIDE SEQUENCE [LARGE SCALE GENOMIC DNA]</scope>
    <source>
        <strain evidence="2 3">NCTC9128</strain>
    </source>
</reference>
<feature type="region of interest" description="Disordered" evidence="1">
    <location>
        <begin position="1"/>
        <end position="22"/>
    </location>
</feature>
<dbReference type="Proteomes" id="UP000251088">
    <property type="component" value="Unassembled WGS sequence"/>
</dbReference>
<dbReference type="AlphaFoldDB" id="A0A2X3CQ37"/>
<gene>
    <name evidence="2" type="ORF">NCTC9128_02664</name>
</gene>
<evidence type="ECO:0000313" key="3">
    <source>
        <dbReference type="Proteomes" id="UP000251088"/>
    </source>
</evidence>
<sequence length="104" mass="12046">MPPATRRSCRKPFSSPPRRPHRYTRFLRRGSTLTQQSITSKEISIFSSRLNSGRFPLVIDWMEKGLIRPEALITHCMPLEQVKEAMEIFANDRKTCCKVLLQLG</sequence>
<proteinExistence type="predicted"/>
<name>A0A2X3CQ37_KLEPN</name>
<dbReference type="Gene3D" id="3.40.50.720">
    <property type="entry name" value="NAD(P)-binding Rossmann-like Domain"/>
    <property type="match status" value="1"/>
</dbReference>
<evidence type="ECO:0000313" key="2">
    <source>
        <dbReference type="EMBL" id="SQC14574.1"/>
    </source>
</evidence>
<protein>
    <submittedName>
        <fullName evidence="2">Putative dehydrogenase, NAD(P)-binding, starvation-sensing protein</fullName>
    </submittedName>
</protein>
<accession>A0A2X3CQ37</accession>
<dbReference type="EMBL" id="UAWN01000012">
    <property type="protein sequence ID" value="SQC14574.1"/>
    <property type="molecule type" value="Genomic_DNA"/>
</dbReference>
<evidence type="ECO:0000256" key="1">
    <source>
        <dbReference type="SAM" id="MobiDB-lite"/>
    </source>
</evidence>
<dbReference type="Gene3D" id="3.90.180.10">
    <property type="entry name" value="Medium-chain alcohol dehydrogenases, catalytic domain"/>
    <property type="match status" value="1"/>
</dbReference>